<organism evidence="7 8">
    <name type="scientific">Oculimacula yallundae</name>
    <dbReference type="NCBI Taxonomy" id="86028"/>
    <lineage>
        <taxon>Eukaryota</taxon>
        <taxon>Fungi</taxon>
        <taxon>Dikarya</taxon>
        <taxon>Ascomycota</taxon>
        <taxon>Pezizomycotina</taxon>
        <taxon>Leotiomycetes</taxon>
        <taxon>Helotiales</taxon>
        <taxon>Ploettnerulaceae</taxon>
        <taxon>Oculimacula</taxon>
    </lineage>
</organism>
<keyword evidence="8" id="KW-1185">Reference proteome</keyword>
<feature type="region of interest" description="Disordered" evidence="5">
    <location>
        <begin position="144"/>
        <end position="271"/>
    </location>
</feature>
<feature type="compositionally biased region" description="Low complexity" evidence="5">
    <location>
        <begin position="552"/>
        <end position="573"/>
    </location>
</feature>
<accession>A0ABR4C5B8</accession>
<feature type="domain" description="RING-type" evidence="6">
    <location>
        <begin position="326"/>
        <end position="375"/>
    </location>
</feature>
<evidence type="ECO:0000313" key="8">
    <source>
        <dbReference type="Proteomes" id="UP001595075"/>
    </source>
</evidence>
<dbReference type="Proteomes" id="UP001595075">
    <property type="component" value="Unassembled WGS sequence"/>
</dbReference>
<feature type="region of interest" description="Disordered" evidence="5">
    <location>
        <begin position="459"/>
        <end position="573"/>
    </location>
</feature>
<feature type="compositionally biased region" description="Polar residues" evidence="5">
    <location>
        <begin position="499"/>
        <end position="511"/>
    </location>
</feature>
<feature type="region of interest" description="Disordered" evidence="5">
    <location>
        <begin position="95"/>
        <end position="129"/>
    </location>
</feature>
<feature type="compositionally biased region" description="Polar residues" evidence="5">
    <location>
        <begin position="104"/>
        <end position="115"/>
    </location>
</feature>
<proteinExistence type="predicted"/>
<dbReference type="Gene3D" id="3.30.40.10">
    <property type="entry name" value="Zinc/RING finger domain, C3HC4 (zinc finger)"/>
    <property type="match status" value="1"/>
</dbReference>
<evidence type="ECO:0000256" key="2">
    <source>
        <dbReference type="ARBA" id="ARBA00022771"/>
    </source>
</evidence>
<dbReference type="CDD" id="cd16448">
    <property type="entry name" value="RING-H2"/>
    <property type="match status" value="1"/>
</dbReference>
<feature type="region of interest" description="Disordered" evidence="5">
    <location>
        <begin position="406"/>
        <end position="430"/>
    </location>
</feature>
<sequence>MDPMDYTMDEAGNQMNPGNNPAARYQCQQQPALPSVQHGYSSQGRDSSQFDPVHDASNYYYGLNGNAPARPSYTTPQHQHMQSWGGVPSYMPGSGWQGFGDMSRPNTTQGGTDSLLTHRGPGRNYEDMSWGGYRPYGRLEDTYGPFSNQLNGHNLPSDNGMGPGGIGQGGSTGQPSALRPSPFAQNFDRPPMDLFPGQSGPSHSHVPSVGAGHTRQQMQSQSFPAPLGTGSSRYQRAPRASISRSGMHGSTAADRLSWGDSDEDSVSDHDNEAVRREVAFYREGEEEHAVMIQSAIAAGRKHRAKEAFQSLEKLKVEDLPKESKDCTICYNDFGVENPDGVVEQPVRWPKCKHLFGDKCIQRWFEEGKDTCPYCREKIPSANVGKRSDMEAQMRMMQRRRMLQLQAAVAAQQRPRQGGPPASANAPEDFISERTPLTPQFSRSQDDYDVMVNHNADHWTYSSHHRYSPGDSPERRRQGRGRPTGGRTAHPMARPISIGSARSVSQSFNFSNNPPPRSFGPSLPSLHTPTSTRRTFTPGMPRLAQPQTPQARASASLPGSSSASPEEASPPVAVGSGVPAVVARHWFGADNIPGSSRDPGMTAGANRQHQHQRIWNEDSVIEQRINASIQRAQSSNEHRSFGLLPDPSPALASSRDSSSSPDAVQSPANS</sequence>
<evidence type="ECO:0000259" key="6">
    <source>
        <dbReference type="PROSITE" id="PS50089"/>
    </source>
</evidence>
<feature type="compositionally biased region" description="Low complexity" evidence="5">
    <location>
        <begin position="406"/>
        <end position="416"/>
    </location>
</feature>
<feature type="compositionally biased region" description="Polar residues" evidence="5">
    <location>
        <begin position="26"/>
        <end position="50"/>
    </location>
</feature>
<keyword evidence="1" id="KW-0479">Metal-binding</keyword>
<protein>
    <recommendedName>
        <fullName evidence="6">RING-type domain-containing protein</fullName>
    </recommendedName>
</protein>
<feature type="region of interest" description="Disordered" evidence="5">
    <location>
        <begin position="1"/>
        <end position="55"/>
    </location>
</feature>
<feature type="compositionally biased region" description="Gly residues" evidence="5">
    <location>
        <begin position="161"/>
        <end position="172"/>
    </location>
</feature>
<dbReference type="SUPFAM" id="SSF57850">
    <property type="entry name" value="RING/U-box"/>
    <property type="match status" value="1"/>
</dbReference>
<dbReference type="Pfam" id="PF13639">
    <property type="entry name" value="zf-RING_2"/>
    <property type="match status" value="1"/>
</dbReference>
<evidence type="ECO:0000313" key="7">
    <source>
        <dbReference type="EMBL" id="KAL2065114.1"/>
    </source>
</evidence>
<evidence type="ECO:0000256" key="5">
    <source>
        <dbReference type="SAM" id="MobiDB-lite"/>
    </source>
</evidence>
<evidence type="ECO:0000256" key="3">
    <source>
        <dbReference type="ARBA" id="ARBA00022833"/>
    </source>
</evidence>
<comment type="caution">
    <text evidence="7">The sequence shown here is derived from an EMBL/GenBank/DDBJ whole genome shotgun (WGS) entry which is preliminary data.</text>
</comment>
<dbReference type="PANTHER" id="PTHR45969">
    <property type="entry name" value="RING ZINC FINGER PROTEIN-RELATED"/>
    <property type="match status" value="1"/>
</dbReference>
<dbReference type="EMBL" id="JAZHXI010000013">
    <property type="protein sequence ID" value="KAL2065114.1"/>
    <property type="molecule type" value="Genomic_DNA"/>
</dbReference>
<feature type="compositionally biased region" description="Polar residues" evidence="5">
    <location>
        <begin position="214"/>
        <end position="234"/>
    </location>
</feature>
<dbReference type="InterPro" id="IPR013083">
    <property type="entry name" value="Znf_RING/FYVE/PHD"/>
</dbReference>
<reference evidence="7 8" key="1">
    <citation type="journal article" date="2024" name="Commun. Biol.">
        <title>Comparative genomic analysis of thermophilic fungi reveals convergent evolutionary adaptations and gene losses.</title>
        <authorList>
            <person name="Steindorff A.S."/>
            <person name="Aguilar-Pontes M.V."/>
            <person name="Robinson A.J."/>
            <person name="Andreopoulos B."/>
            <person name="LaButti K."/>
            <person name="Kuo A."/>
            <person name="Mondo S."/>
            <person name="Riley R."/>
            <person name="Otillar R."/>
            <person name="Haridas S."/>
            <person name="Lipzen A."/>
            <person name="Grimwood J."/>
            <person name="Schmutz J."/>
            <person name="Clum A."/>
            <person name="Reid I.D."/>
            <person name="Moisan M.C."/>
            <person name="Butler G."/>
            <person name="Nguyen T.T.M."/>
            <person name="Dewar K."/>
            <person name="Conant G."/>
            <person name="Drula E."/>
            <person name="Henrissat B."/>
            <person name="Hansel C."/>
            <person name="Singer S."/>
            <person name="Hutchinson M.I."/>
            <person name="de Vries R.P."/>
            <person name="Natvig D.O."/>
            <person name="Powell A.J."/>
            <person name="Tsang A."/>
            <person name="Grigoriev I.V."/>
        </authorList>
    </citation>
    <scope>NUCLEOTIDE SEQUENCE [LARGE SCALE GENOMIC DNA]</scope>
    <source>
        <strain evidence="7 8">CBS 494.80</strain>
    </source>
</reference>
<dbReference type="PROSITE" id="PS50089">
    <property type="entry name" value="ZF_RING_2"/>
    <property type="match status" value="1"/>
</dbReference>
<feature type="region of interest" description="Disordered" evidence="5">
    <location>
        <begin position="627"/>
        <end position="669"/>
    </location>
</feature>
<feature type="region of interest" description="Disordered" evidence="5">
    <location>
        <begin position="589"/>
        <end position="613"/>
    </location>
</feature>
<dbReference type="InterPro" id="IPR001841">
    <property type="entry name" value="Znf_RING"/>
</dbReference>
<feature type="compositionally biased region" description="Polar residues" evidence="5">
    <location>
        <begin position="524"/>
        <end position="534"/>
    </location>
</feature>
<gene>
    <name evidence="7" type="ORF">VTL71DRAFT_4254</name>
</gene>
<evidence type="ECO:0000256" key="4">
    <source>
        <dbReference type="PROSITE-ProRule" id="PRU00175"/>
    </source>
</evidence>
<feature type="compositionally biased region" description="Low complexity" evidence="5">
    <location>
        <begin position="642"/>
        <end position="662"/>
    </location>
</feature>
<evidence type="ECO:0000256" key="1">
    <source>
        <dbReference type="ARBA" id="ARBA00022723"/>
    </source>
</evidence>
<feature type="compositionally biased region" description="Polar residues" evidence="5">
    <location>
        <begin position="145"/>
        <end position="157"/>
    </location>
</feature>
<keyword evidence="2 4" id="KW-0863">Zinc-finger</keyword>
<keyword evidence="3" id="KW-0862">Zinc</keyword>
<name>A0ABR4C5B8_9HELO</name>